<dbReference type="CDD" id="cd03454">
    <property type="entry name" value="YdeM"/>
    <property type="match status" value="2"/>
</dbReference>
<dbReference type="RefSeq" id="WP_166952886.1">
    <property type="nucleotide sequence ID" value="NZ_JAASQI010000005.1"/>
</dbReference>
<feature type="domain" description="MaoC-like" evidence="2">
    <location>
        <begin position="16"/>
        <end position="114"/>
    </location>
</feature>
<feature type="region of interest" description="Disordered" evidence="1">
    <location>
        <begin position="156"/>
        <end position="190"/>
    </location>
</feature>
<reference evidence="3 4" key="1">
    <citation type="submission" date="2020-03" db="EMBL/GenBank/DDBJ databases">
        <title>Genomic Encyclopedia of Type Strains, Phase IV (KMG-IV): sequencing the most valuable type-strain genomes for metagenomic binning, comparative biology and taxonomic classification.</title>
        <authorList>
            <person name="Goeker M."/>
        </authorList>
    </citation>
    <scope>NUCLEOTIDE SEQUENCE [LARGE SCALE GENOMIC DNA]</scope>
    <source>
        <strain evidence="3 4">DSM 103870</strain>
    </source>
</reference>
<dbReference type="PANTHER" id="PTHR43664">
    <property type="entry name" value="MONOAMINE OXIDASE-RELATED"/>
    <property type="match status" value="1"/>
</dbReference>
<comment type="caution">
    <text evidence="3">The sequence shown here is derived from an EMBL/GenBank/DDBJ whole genome shotgun (WGS) entry which is preliminary data.</text>
</comment>
<dbReference type="Pfam" id="PF01575">
    <property type="entry name" value="MaoC_dehydratas"/>
    <property type="match status" value="2"/>
</dbReference>
<feature type="compositionally biased region" description="Low complexity" evidence="1">
    <location>
        <begin position="173"/>
        <end position="186"/>
    </location>
</feature>
<evidence type="ECO:0000313" key="4">
    <source>
        <dbReference type="Proteomes" id="UP001429580"/>
    </source>
</evidence>
<evidence type="ECO:0000256" key="1">
    <source>
        <dbReference type="SAM" id="MobiDB-lite"/>
    </source>
</evidence>
<keyword evidence="4" id="KW-1185">Reference proteome</keyword>
<dbReference type="PANTHER" id="PTHR43664:SF1">
    <property type="entry name" value="BETA-METHYLMALYL-COA DEHYDRATASE"/>
    <property type="match status" value="1"/>
</dbReference>
<dbReference type="InterPro" id="IPR002539">
    <property type="entry name" value="MaoC-like_dom"/>
</dbReference>
<dbReference type="EMBL" id="JAASQI010000005">
    <property type="protein sequence ID" value="NIJ58504.1"/>
    <property type="molecule type" value="Genomic_DNA"/>
</dbReference>
<dbReference type="InterPro" id="IPR052342">
    <property type="entry name" value="MCH/BMMD"/>
</dbReference>
<evidence type="ECO:0000259" key="2">
    <source>
        <dbReference type="Pfam" id="PF01575"/>
    </source>
</evidence>
<proteinExistence type="predicted"/>
<dbReference type="Proteomes" id="UP001429580">
    <property type="component" value="Unassembled WGS sequence"/>
</dbReference>
<feature type="domain" description="MaoC-like" evidence="2">
    <location>
        <begin position="209"/>
        <end position="309"/>
    </location>
</feature>
<protein>
    <submittedName>
        <fullName evidence="3">Acyl dehydratase</fullName>
    </submittedName>
</protein>
<sequence>MPANVFEDFVAGDVTTYGKRTVGEDDMVAFAQEFDAQPMHVDPQAARETFAGQLIGSGWYTCSIAMRMFYDNVLAGSSSMGSPGVDQGLWVRPVLPGDTLQLRQTIAGTRTSRSRPEMGLVNFVFDVFNQKDETVYRQDCWVMFGRREAWQNRNAENLNGEPAPASQGTQESPAADAAQQPGGAPDTPARVWFDDLEIGDTASIGSHHFSAEEIIRFARAFDPQPFHTDPDAARETHFGGLCASGWHTASVWMKLTVAHRRAEARRAREAGAEVGRLGPSPGFTNLRWRRPVYAGDVLTYHSRVADKRISSSRPGWGIVSTVNSATNARGEPVFSFDGAVFWERRGAD</sequence>
<gene>
    <name evidence="3" type="ORF">FHS82_002352</name>
</gene>
<dbReference type="InterPro" id="IPR029069">
    <property type="entry name" value="HotDog_dom_sf"/>
</dbReference>
<evidence type="ECO:0000313" key="3">
    <source>
        <dbReference type="EMBL" id="NIJ58504.1"/>
    </source>
</evidence>
<dbReference type="SUPFAM" id="SSF54637">
    <property type="entry name" value="Thioesterase/thiol ester dehydrase-isomerase"/>
    <property type="match status" value="2"/>
</dbReference>
<name>A0ABX0UZW6_9HYPH</name>
<dbReference type="Gene3D" id="3.10.129.10">
    <property type="entry name" value="Hotdog Thioesterase"/>
    <property type="match status" value="2"/>
</dbReference>
<accession>A0ABX0UZW6</accession>
<organism evidence="3 4">
    <name type="scientific">Pseudochelatococcus lubricantis</name>
    <dbReference type="NCBI Taxonomy" id="1538102"/>
    <lineage>
        <taxon>Bacteria</taxon>
        <taxon>Pseudomonadati</taxon>
        <taxon>Pseudomonadota</taxon>
        <taxon>Alphaproteobacteria</taxon>
        <taxon>Hyphomicrobiales</taxon>
        <taxon>Chelatococcaceae</taxon>
        <taxon>Pseudochelatococcus</taxon>
    </lineage>
</organism>